<feature type="region of interest" description="Disordered" evidence="1">
    <location>
        <begin position="180"/>
        <end position="201"/>
    </location>
</feature>
<evidence type="ECO:0000313" key="3">
    <source>
        <dbReference type="Proteomes" id="UP000326924"/>
    </source>
</evidence>
<comment type="caution">
    <text evidence="2">The sequence shown here is derived from an EMBL/GenBank/DDBJ whole genome shotgun (WGS) entry which is preliminary data.</text>
</comment>
<dbReference type="InParanoid" id="A0A5J5FA00"/>
<dbReference type="Proteomes" id="UP000326924">
    <property type="component" value="Unassembled WGS sequence"/>
</dbReference>
<sequence length="201" mass="22387">MGDLAIAFLSADFKPGCFRLFCLSVIFAFCTEAPAKVLEDADDELARPIALSLQEDSEDEELLDVSTKGPATANNDLKDCSMYDDQSAQFLADMAKTRVLYMVEYQSLDEIMAEEDSSKVPEYDDALHELAASSALTINLMKRRRETRRRKTRMDTSPLIGTVTRSAANDLGFGEETFEEVWGSASAQKQEAKDRWGGDRT</sequence>
<feature type="compositionally biased region" description="Basic and acidic residues" evidence="1">
    <location>
        <begin position="190"/>
        <end position="201"/>
    </location>
</feature>
<evidence type="ECO:0000313" key="2">
    <source>
        <dbReference type="EMBL" id="KAA8913964.1"/>
    </source>
</evidence>
<gene>
    <name evidence="2" type="ORF">FN846DRAFT_886220</name>
</gene>
<proteinExistence type="predicted"/>
<dbReference type="AlphaFoldDB" id="A0A5J5FA00"/>
<protein>
    <submittedName>
        <fullName evidence="2">Uncharacterized protein</fullName>
    </submittedName>
</protein>
<name>A0A5J5FA00_9PEZI</name>
<reference evidence="2 3" key="1">
    <citation type="submission" date="2019-09" db="EMBL/GenBank/DDBJ databases">
        <title>Draft genome of the ectomycorrhizal ascomycete Sphaerosporella brunnea.</title>
        <authorList>
            <consortium name="DOE Joint Genome Institute"/>
            <person name="Benucci G.M."/>
            <person name="Marozzi G."/>
            <person name="Antonielli L."/>
            <person name="Sanchez S."/>
            <person name="Marco P."/>
            <person name="Wang X."/>
            <person name="Falini L.B."/>
            <person name="Barry K."/>
            <person name="Haridas S."/>
            <person name="Lipzen A."/>
            <person name="Labutti K."/>
            <person name="Grigoriev I.V."/>
            <person name="Murat C."/>
            <person name="Martin F."/>
            <person name="Albertini E."/>
            <person name="Donnini D."/>
            <person name="Bonito G."/>
        </authorList>
    </citation>
    <scope>NUCLEOTIDE SEQUENCE [LARGE SCALE GENOMIC DNA]</scope>
    <source>
        <strain evidence="2 3">Sb_GMNB300</strain>
    </source>
</reference>
<evidence type="ECO:0000256" key="1">
    <source>
        <dbReference type="SAM" id="MobiDB-lite"/>
    </source>
</evidence>
<accession>A0A5J5FA00</accession>
<dbReference type="EMBL" id="VXIS01000010">
    <property type="protein sequence ID" value="KAA8913964.1"/>
    <property type="molecule type" value="Genomic_DNA"/>
</dbReference>
<organism evidence="2 3">
    <name type="scientific">Sphaerosporella brunnea</name>
    <dbReference type="NCBI Taxonomy" id="1250544"/>
    <lineage>
        <taxon>Eukaryota</taxon>
        <taxon>Fungi</taxon>
        <taxon>Dikarya</taxon>
        <taxon>Ascomycota</taxon>
        <taxon>Pezizomycotina</taxon>
        <taxon>Pezizomycetes</taxon>
        <taxon>Pezizales</taxon>
        <taxon>Pyronemataceae</taxon>
        <taxon>Sphaerosporella</taxon>
    </lineage>
</organism>
<keyword evidence="3" id="KW-1185">Reference proteome</keyword>